<feature type="region of interest" description="Disordered" evidence="1">
    <location>
        <begin position="611"/>
        <end position="639"/>
    </location>
</feature>
<gene>
    <name evidence="3" type="ORF">WJX72_009643</name>
</gene>
<dbReference type="AlphaFoldDB" id="A0AAW1P603"/>
<dbReference type="PANTHER" id="PTHR46573:SF1">
    <property type="entry name" value="WD REPEAT, SAM AND U-BOX DOMAIN-CONTAINING PROTEIN 1"/>
    <property type="match status" value="1"/>
</dbReference>
<feature type="compositionally biased region" description="Basic residues" evidence="1">
    <location>
        <begin position="621"/>
        <end position="633"/>
    </location>
</feature>
<dbReference type="Pfam" id="PF04564">
    <property type="entry name" value="U-box"/>
    <property type="match status" value="1"/>
</dbReference>
<dbReference type="InterPro" id="IPR013083">
    <property type="entry name" value="Znf_RING/FYVE/PHD"/>
</dbReference>
<proteinExistence type="predicted"/>
<dbReference type="PANTHER" id="PTHR46573">
    <property type="entry name" value="WD REPEAT, SAM AND U-BOX DOMAIN-CONTAINING PROTEIN 1"/>
    <property type="match status" value="1"/>
</dbReference>
<evidence type="ECO:0000259" key="2">
    <source>
        <dbReference type="SMART" id="SM00504"/>
    </source>
</evidence>
<dbReference type="EMBL" id="JALJOR010000018">
    <property type="protein sequence ID" value="KAK9804371.1"/>
    <property type="molecule type" value="Genomic_DNA"/>
</dbReference>
<dbReference type="GO" id="GO:0004842">
    <property type="term" value="F:ubiquitin-protein transferase activity"/>
    <property type="evidence" value="ECO:0007669"/>
    <property type="project" value="InterPro"/>
</dbReference>
<dbReference type="GO" id="GO:0016567">
    <property type="term" value="P:protein ubiquitination"/>
    <property type="evidence" value="ECO:0007669"/>
    <property type="project" value="InterPro"/>
</dbReference>
<comment type="caution">
    <text evidence="3">The sequence shown here is derived from an EMBL/GenBank/DDBJ whole genome shotgun (WGS) entry which is preliminary data.</text>
</comment>
<dbReference type="Proteomes" id="UP001489004">
    <property type="component" value="Unassembled WGS sequence"/>
</dbReference>
<accession>A0AAW1P603</accession>
<dbReference type="InterPro" id="IPR003613">
    <property type="entry name" value="Ubox_domain"/>
</dbReference>
<dbReference type="SUPFAM" id="SSF57850">
    <property type="entry name" value="RING/U-box"/>
    <property type="match status" value="1"/>
</dbReference>
<evidence type="ECO:0000256" key="1">
    <source>
        <dbReference type="SAM" id="MobiDB-lite"/>
    </source>
</evidence>
<name>A0AAW1P603_9CHLO</name>
<feature type="domain" description="U-box" evidence="2">
    <location>
        <begin position="676"/>
        <end position="738"/>
    </location>
</feature>
<dbReference type="SMART" id="SM00504">
    <property type="entry name" value="Ubox"/>
    <property type="match status" value="1"/>
</dbReference>
<reference evidence="3 4" key="1">
    <citation type="journal article" date="2024" name="Nat. Commun.">
        <title>Phylogenomics reveals the evolutionary origins of lichenization in chlorophyte algae.</title>
        <authorList>
            <person name="Puginier C."/>
            <person name="Libourel C."/>
            <person name="Otte J."/>
            <person name="Skaloud P."/>
            <person name="Haon M."/>
            <person name="Grisel S."/>
            <person name="Petersen M."/>
            <person name="Berrin J.G."/>
            <person name="Delaux P.M."/>
            <person name="Dal Grande F."/>
            <person name="Keller J."/>
        </authorList>
    </citation>
    <scope>NUCLEOTIDE SEQUENCE [LARGE SCALE GENOMIC DNA]</scope>
    <source>
        <strain evidence="3 4">SAG 2043</strain>
    </source>
</reference>
<protein>
    <recommendedName>
        <fullName evidence="2">U-box domain-containing protein</fullName>
    </recommendedName>
</protein>
<dbReference type="Gene3D" id="3.30.40.10">
    <property type="entry name" value="Zinc/RING finger domain, C3HC4 (zinc finger)"/>
    <property type="match status" value="1"/>
</dbReference>
<keyword evidence="4" id="KW-1185">Reference proteome</keyword>
<evidence type="ECO:0000313" key="3">
    <source>
        <dbReference type="EMBL" id="KAK9804371.1"/>
    </source>
</evidence>
<sequence>MVVLAEHSSTSNADELEGLVRPLLRLLVEAFASRHLRTPTSFVLPPPEVLMKILRLASTFQTAGDALALLNYALEYSTPAHEVVESRTAVAALHWLRQADQGTLDSLEPSLVEDTLIISARFLSGYILRLPAAPGPGRLQALLRLGLLRALRSTLRIGFQKLRSSWSAGDIVADIERILDAAVDLLRKIAGRLPRNEQMDISLIPNCAKLLEMHRGVNFVSDELASHVPPHMAQTMLDILAAADQPKEILVEVLDVLGTLLSRPELELSREQGHLMVSLIPGMVQSIQAVVDEEERRPTLPNHTIGLVGLRKVMEIHPACFEAAVQAGVMALLPSLMARLVGNVTTSQLLRALRHAGDSGPLQATVVLSRLLGDMRTHLTMTASTDASPEAQAAFASFKSTQLATAGFAALQQLLPHVFDELKDDLPTAICETSTLLRHCTHPFSAAQRDLLLSMLGDLVAAHNKLPIAEQCTAEIMLVFASILALLWRDISGPPPAAFTSAQKDQTLPTLCAILDALTAATAVQRDSPLAHRVCQFIVYIAKALGSLQALRRHASSGTQRQYVQEVLERSMTAREAETVNMEQRVTPVDAPDSAAAAAEAAMHALLAEEERAKAQQEAKKAKRQRKKAKAKQKQAAEDSHRLVVSLASSCGSQGLWTDPASRDQEEVQLAELQDTLCCPITQVLFRDPVVAADGHTYKRAAITDWLRCRNTSPMLNTELPHQNLVPNRQARVLIGMLSPCMTAALT</sequence>
<dbReference type="CDD" id="cd16655">
    <property type="entry name" value="RING-Ubox_WDSUB1-like"/>
    <property type="match status" value="1"/>
</dbReference>
<feature type="compositionally biased region" description="Basic and acidic residues" evidence="1">
    <location>
        <begin position="611"/>
        <end position="620"/>
    </location>
</feature>
<evidence type="ECO:0000313" key="4">
    <source>
        <dbReference type="Proteomes" id="UP001489004"/>
    </source>
</evidence>
<dbReference type="InterPro" id="IPR052085">
    <property type="entry name" value="WD-SAM-U-box"/>
</dbReference>
<organism evidence="3 4">
    <name type="scientific">[Myrmecia] bisecta</name>
    <dbReference type="NCBI Taxonomy" id="41462"/>
    <lineage>
        <taxon>Eukaryota</taxon>
        <taxon>Viridiplantae</taxon>
        <taxon>Chlorophyta</taxon>
        <taxon>core chlorophytes</taxon>
        <taxon>Trebouxiophyceae</taxon>
        <taxon>Trebouxiales</taxon>
        <taxon>Trebouxiaceae</taxon>
        <taxon>Myrmecia</taxon>
    </lineage>
</organism>